<evidence type="ECO:0000256" key="3">
    <source>
        <dbReference type="ARBA" id="ARBA00022516"/>
    </source>
</evidence>
<accession>A0A1V6N8X8</accession>
<dbReference type="AlphaFoldDB" id="A0A1V6N8X8"/>
<organism evidence="14 15">
    <name type="scientific">Penicillium polonicum</name>
    <dbReference type="NCBI Taxonomy" id="60169"/>
    <lineage>
        <taxon>Eukaryota</taxon>
        <taxon>Fungi</taxon>
        <taxon>Dikarya</taxon>
        <taxon>Ascomycota</taxon>
        <taxon>Pezizomycotina</taxon>
        <taxon>Eurotiomycetes</taxon>
        <taxon>Eurotiomycetidae</taxon>
        <taxon>Eurotiales</taxon>
        <taxon>Aspergillaceae</taxon>
        <taxon>Penicillium</taxon>
    </lineage>
</organism>
<keyword evidence="8" id="KW-0756">Sterol biosynthesis</keyword>
<dbReference type="Pfam" id="PF03694">
    <property type="entry name" value="Erg28"/>
    <property type="match status" value="1"/>
</dbReference>
<comment type="caution">
    <text evidence="14">The sequence shown here is derived from an EMBL/GenBank/DDBJ whole genome shotgun (WGS) entry which is preliminary data.</text>
</comment>
<dbReference type="EMBL" id="MDYM01000018">
    <property type="protein sequence ID" value="OQD61063.1"/>
    <property type="molecule type" value="Genomic_DNA"/>
</dbReference>
<evidence type="ECO:0000256" key="5">
    <source>
        <dbReference type="ARBA" id="ARBA00022824"/>
    </source>
</evidence>
<name>A0A1V6N8X8_PENPO</name>
<evidence type="ECO:0000256" key="7">
    <source>
        <dbReference type="ARBA" id="ARBA00022989"/>
    </source>
</evidence>
<protein>
    <recommendedName>
        <fullName evidence="16">Ergosterol biosynthesis protein</fullName>
    </recommendedName>
</protein>
<dbReference type="PANTHER" id="PTHR15451">
    <property type="entry name" value="ERGOSTEROL BIOSYNTHETIC PROTEIN 28-RELATED"/>
    <property type="match status" value="1"/>
</dbReference>
<keyword evidence="4" id="KW-0812">Transmembrane</keyword>
<keyword evidence="6" id="KW-0752">Steroid biosynthesis</keyword>
<evidence type="ECO:0000256" key="10">
    <source>
        <dbReference type="ARBA" id="ARBA00023136"/>
    </source>
</evidence>
<evidence type="ECO:0000313" key="15">
    <source>
        <dbReference type="Proteomes" id="UP000191408"/>
    </source>
</evidence>
<dbReference type="Proteomes" id="UP000191408">
    <property type="component" value="Unassembled WGS sequence"/>
</dbReference>
<evidence type="ECO:0008006" key="16">
    <source>
        <dbReference type="Google" id="ProtNLM"/>
    </source>
</evidence>
<dbReference type="OrthoDB" id="6485510at2759"/>
<evidence type="ECO:0000256" key="4">
    <source>
        <dbReference type="ARBA" id="ARBA00022692"/>
    </source>
</evidence>
<keyword evidence="7" id="KW-1133">Transmembrane helix</keyword>
<keyword evidence="3" id="KW-0444">Lipid biosynthesis</keyword>
<dbReference type="GO" id="GO:0030674">
    <property type="term" value="F:protein-macromolecule adaptor activity"/>
    <property type="evidence" value="ECO:0007669"/>
    <property type="project" value="TreeGrafter"/>
</dbReference>
<evidence type="ECO:0000256" key="9">
    <source>
        <dbReference type="ARBA" id="ARBA00023098"/>
    </source>
</evidence>
<feature type="region of interest" description="Disordered" evidence="13">
    <location>
        <begin position="1"/>
        <end position="30"/>
    </location>
</feature>
<evidence type="ECO:0000256" key="8">
    <source>
        <dbReference type="ARBA" id="ARBA00023011"/>
    </source>
</evidence>
<comment type="similarity">
    <text evidence="2">Belongs to the ERG28 family.</text>
</comment>
<evidence type="ECO:0000256" key="6">
    <source>
        <dbReference type="ARBA" id="ARBA00022955"/>
    </source>
</evidence>
<dbReference type="STRING" id="60169.A0A1V6N8X8"/>
<comment type="subcellular location">
    <subcellularLocation>
        <location evidence="1">Endoplasmic reticulum membrane</location>
        <topology evidence="1">Multi-pass membrane protein</topology>
    </subcellularLocation>
</comment>
<proteinExistence type="inferred from homology"/>
<dbReference type="PANTHER" id="PTHR15451:SF19">
    <property type="entry name" value="ERGOSTEROL BIOSYNTHETIC PROTEIN 28 HOMOLOG"/>
    <property type="match status" value="1"/>
</dbReference>
<evidence type="ECO:0000256" key="13">
    <source>
        <dbReference type="SAM" id="MobiDB-lite"/>
    </source>
</evidence>
<dbReference type="GO" id="GO:0016126">
    <property type="term" value="P:sterol biosynthetic process"/>
    <property type="evidence" value="ECO:0007669"/>
    <property type="project" value="UniProtKB-KW"/>
</dbReference>
<sequence length="168" mass="18761">MPRLPPNILGLSRSEKQPQSPFKPKKQQHTHSKMDQYLAYLPQSEGFLPKWLFFVSVVSALNSLQAYTAPEYTSLLYSNGKVPATPLSGRIFGTWTFLSAVIRMTAAYNITNSVAYDLGMWTYGIALSHFIGELVFGNASLKGRFLNPLIVASGSLAWMFTQREAYLS</sequence>
<keyword evidence="11" id="KW-1207">Sterol metabolism</keyword>
<keyword evidence="15" id="KW-1185">Reference proteome</keyword>
<keyword evidence="10" id="KW-0472">Membrane</keyword>
<dbReference type="GO" id="GO:0005789">
    <property type="term" value="C:endoplasmic reticulum membrane"/>
    <property type="evidence" value="ECO:0007669"/>
    <property type="project" value="UniProtKB-SubCell"/>
</dbReference>
<evidence type="ECO:0000256" key="1">
    <source>
        <dbReference type="ARBA" id="ARBA00004477"/>
    </source>
</evidence>
<dbReference type="InterPro" id="IPR005352">
    <property type="entry name" value="Erg28"/>
</dbReference>
<keyword evidence="12" id="KW-0753">Steroid metabolism</keyword>
<reference evidence="15" key="1">
    <citation type="journal article" date="2017" name="Nat. Microbiol.">
        <title>Global analysis of biosynthetic gene clusters reveals vast potential of secondary metabolite production in Penicillium species.</title>
        <authorList>
            <person name="Nielsen J.C."/>
            <person name="Grijseels S."/>
            <person name="Prigent S."/>
            <person name="Ji B."/>
            <person name="Dainat J."/>
            <person name="Nielsen K.F."/>
            <person name="Frisvad J.C."/>
            <person name="Workman M."/>
            <person name="Nielsen J."/>
        </authorList>
    </citation>
    <scope>NUCLEOTIDE SEQUENCE [LARGE SCALE GENOMIC DNA]</scope>
    <source>
        <strain evidence="15">IBT 4502</strain>
    </source>
</reference>
<evidence type="ECO:0000256" key="2">
    <source>
        <dbReference type="ARBA" id="ARBA00005377"/>
    </source>
</evidence>
<evidence type="ECO:0000313" key="14">
    <source>
        <dbReference type="EMBL" id="OQD61063.1"/>
    </source>
</evidence>
<gene>
    <name evidence="14" type="ORF">PENPOL_c018G03136</name>
</gene>
<keyword evidence="9" id="KW-0443">Lipid metabolism</keyword>
<keyword evidence="5" id="KW-0256">Endoplasmic reticulum</keyword>
<evidence type="ECO:0000256" key="12">
    <source>
        <dbReference type="ARBA" id="ARBA00023221"/>
    </source>
</evidence>
<evidence type="ECO:0000256" key="11">
    <source>
        <dbReference type="ARBA" id="ARBA00023166"/>
    </source>
</evidence>